<dbReference type="AlphaFoldDB" id="A0AAN5D628"/>
<evidence type="ECO:0008006" key="3">
    <source>
        <dbReference type="Google" id="ProtNLM"/>
    </source>
</evidence>
<accession>A0AAN5D628</accession>
<name>A0AAN5D628_9BILA</name>
<organism evidence="1 2">
    <name type="scientific">Pristionchus mayeri</name>
    <dbReference type="NCBI Taxonomy" id="1317129"/>
    <lineage>
        <taxon>Eukaryota</taxon>
        <taxon>Metazoa</taxon>
        <taxon>Ecdysozoa</taxon>
        <taxon>Nematoda</taxon>
        <taxon>Chromadorea</taxon>
        <taxon>Rhabditida</taxon>
        <taxon>Rhabditina</taxon>
        <taxon>Diplogasteromorpha</taxon>
        <taxon>Diplogasteroidea</taxon>
        <taxon>Neodiplogasteridae</taxon>
        <taxon>Pristionchus</taxon>
    </lineage>
</organism>
<keyword evidence="2" id="KW-1185">Reference proteome</keyword>
<reference evidence="2" key="1">
    <citation type="submission" date="2022-10" db="EMBL/GenBank/DDBJ databases">
        <title>Genome assembly of Pristionchus species.</title>
        <authorList>
            <person name="Yoshida K."/>
            <person name="Sommer R.J."/>
        </authorList>
    </citation>
    <scope>NUCLEOTIDE SEQUENCE [LARGE SCALE GENOMIC DNA]</scope>
    <source>
        <strain evidence="2">RS5460</strain>
    </source>
</reference>
<comment type="caution">
    <text evidence="1">The sequence shown here is derived from an EMBL/GenBank/DDBJ whole genome shotgun (WGS) entry which is preliminary data.</text>
</comment>
<proteinExistence type="predicted"/>
<evidence type="ECO:0000313" key="2">
    <source>
        <dbReference type="Proteomes" id="UP001328107"/>
    </source>
</evidence>
<dbReference type="SUPFAM" id="SSF81383">
    <property type="entry name" value="F-box domain"/>
    <property type="match status" value="1"/>
</dbReference>
<protein>
    <recommendedName>
        <fullName evidence="3">F-box domain-containing protein</fullName>
    </recommendedName>
</protein>
<gene>
    <name evidence="1" type="ORF">PMAYCL1PPCAC_27633</name>
</gene>
<dbReference type="InterPro" id="IPR036047">
    <property type="entry name" value="F-box-like_dom_sf"/>
</dbReference>
<dbReference type="Proteomes" id="UP001328107">
    <property type="component" value="Unassembled WGS sequence"/>
</dbReference>
<dbReference type="EMBL" id="BTRK01000006">
    <property type="protein sequence ID" value="GMR57438.1"/>
    <property type="molecule type" value="Genomic_DNA"/>
</dbReference>
<sequence>MEFDPITRRALLPSSNTSPIKLKRNQIELDPDAERFKMEATLGDEDIISTLPDDCLITIMSNLSRDDLDIMDQVSQKFHYISRHPGWTKPRKTMSAFAIQKTSDGHMVCVKPMRFKDDCLVYEITETSERKMKMLKSSYVLYNLYSQNEGDERAIPNTIFTALTQLNLKHSADHLEIFWCHLDSAFTQNIISAFQGKVPPSLTMDGVTIDGGFDFSSFIAEAEIHQLTIVRANVNVQNLIDQQFIRMLSRIANPELNVYSQPELGNKWMPSVQFLRDICRFKFIRLDTISINRAILKELIMVTPSVELSS</sequence>
<dbReference type="CDD" id="cd09917">
    <property type="entry name" value="F-box_SF"/>
    <property type="match status" value="1"/>
</dbReference>
<evidence type="ECO:0000313" key="1">
    <source>
        <dbReference type="EMBL" id="GMR57438.1"/>
    </source>
</evidence>